<evidence type="ECO:0000313" key="1">
    <source>
        <dbReference type="EMBL" id="SCV02041.1"/>
    </source>
</evidence>
<reference evidence="2" key="1">
    <citation type="submission" date="2016-03" db="EMBL/GenBank/DDBJ databases">
        <authorList>
            <person name="Devillers Hugo."/>
        </authorList>
    </citation>
    <scope>NUCLEOTIDE SEQUENCE [LARGE SCALE GENOMIC DNA]</scope>
</reference>
<gene>
    <name evidence="1" type="ORF">LANO_0F14796G</name>
</gene>
<dbReference type="AlphaFoldDB" id="A0A1G4KCF0"/>
<organism evidence="1 2">
    <name type="scientific">Lachancea nothofagi CBS 11611</name>
    <dbReference type="NCBI Taxonomy" id="1266666"/>
    <lineage>
        <taxon>Eukaryota</taxon>
        <taxon>Fungi</taxon>
        <taxon>Dikarya</taxon>
        <taxon>Ascomycota</taxon>
        <taxon>Saccharomycotina</taxon>
        <taxon>Saccharomycetes</taxon>
        <taxon>Saccharomycetales</taxon>
        <taxon>Saccharomycetaceae</taxon>
        <taxon>Lachancea</taxon>
    </lineage>
</organism>
<dbReference type="Proteomes" id="UP000189911">
    <property type="component" value="Chromosome F"/>
</dbReference>
<keyword evidence="2" id="KW-1185">Reference proteome</keyword>
<sequence length="162" mass="17609">MARKKLHFNNAKLGTFRRGGLFIYPCFQAKLPVSRNSKHHFFPAHVSSAASMSNSKTAENFFFTVRGYARLKVLANICRWGEETAAPKPRSVALSSQCLTTNAAGLAGGHRISSNAFLIWYDDVVTCVSLSLSLVLEIGLLCHASSCGIVVGFHLYAACITP</sequence>
<dbReference type="EMBL" id="LT598452">
    <property type="protein sequence ID" value="SCV02041.1"/>
    <property type="molecule type" value="Genomic_DNA"/>
</dbReference>
<proteinExistence type="predicted"/>
<accession>A0A1G4KCF0</accession>
<evidence type="ECO:0000313" key="2">
    <source>
        <dbReference type="Proteomes" id="UP000189911"/>
    </source>
</evidence>
<protein>
    <submittedName>
        <fullName evidence="1">LANO_0F14796g1_1</fullName>
    </submittedName>
</protein>
<name>A0A1G4KCF0_9SACH</name>